<dbReference type="Pfam" id="PF05823">
    <property type="entry name" value="Gp-FAR-1"/>
    <property type="match status" value="1"/>
</dbReference>
<sequence>MASIKKYLYIMIIITMIIGVTLAFIIYDVITNEELDKRIKEELTWYTPRELAQFDSSLTKEETVILNEYTEGLYKNDSRKHENQILKEVSPTLYNKLINLFDKLKKKRESLSEEGRNFYISMCKKGHYLAKNRNKSSNYKIIIKYIYLLKRSFNKLPENVKDELTLAFPTIKVLTETDSYEAEFDNFMNYDEFVYSIMRILKVLQLLVLY</sequence>
<evidence type="ECO:0000256" key="2">
    <source>
        <dbReference type="ARBA" id="ARBA00006648"/>
    </source>
</evidence>
<evidence type="ECO:0000256" key="6">
    <source>
        <dbReference type="ARBA" id="ARBA00023121"/>
    </source>
</evidence>
<evidence type="ECO:0000256" key="1">
    <source>
        <dbReference type="ARBA" id="ARBA00004613"/>
    </source>
</evidence>
<feature type="transmembrane region" description="Helical" evidence="7">
    <location>
        <begin position="7"/>
        <end position="27"/>
    </location>
</feature>
<evidence type="ECO:0000256" key="4">
    <source>
        <dbReference type="ARBA" id="ARBA00022729"/>
    </source>
</evidence>
<dbReference type="Proteomes" id="UP000046392">
    <property type="component" value="Unplaced"/>
</dbReference>
<dbReference type="GO" id="GO:0008289">
    <property type="term" value="F:lipid binding"/>
    <property type="evidence" value="ECO:0007669"/>
    <property type="project" value="UniProtKB-KW"/>
</dbReference>
<reference evidence="9" key="1">
    <citation type="submission" date="2017-02" db="UniProtKB">
        <authorList>
            <consortium name="WormBaseParasite"/>
        </authorList>
    </citation>
    <scope>IDENTIFICATION</scope>
</reference>
<evidence type="ECO:0000313" key="8">
    <source>
        <dbReference type="Proteomes" id="UP000046392"/>
    </source>
</evidence>
<keyword evidence="7" id="KW-0472">Membrane</keyword>
<evidence type="ECO:0000313" key="9">
    <source>
        <dbReference type="WBParaSite" id="SPAL_0000883900.1"/>
    </source>
</evidence>
<evidence type="ECO:0000256" key="3">
    <source>
        <dbReference type="ARBA" id="ARBA00022525"/>
    </source>
</evidence>
<dbReference type="GO" id="GO:0005576">
    <property type="term" value="C:extracellular region"/>
    <property type="evidence" value="ECO:0007669"/>
    <property type="project" value="UniProtKB-SubCell"/>
</dbReference>
<organism evidence="8 9">
    <name type="scientific">Strongyloides papillosus</name>
    <name type="common">Intestinal threadworm</name>
    <dbReference type="NCBI Taxonomy" id="174720"/>
    <lineage>
        <taxon>Eukaryota</taxon>
        <taxon>Metazoa</taxon>
        <taxon>Ecdysozoa</taxon>
        <taxon>Nematoda</taxon>
        <taxon>Chromadorea</taxon>
        <taxon>Rhabditida</taxon>
        <taxon>Tylenchina</taxon>
        <taxon>Panagrolaimomorpha</taxon>
        <taxon>Strongyloidoidea</taxon>
        <taxon>Strongyloididae</taxon>
        <taxon>Strongyloides</taxon>
    </lineage>
</organism>
<keyword evidence="3" id="KW-0964">Secreted</keyword>
<keyword evidence="7" id="KW-1133">Transmembrane helix</keyword>
<keyword evidence="7" id="KW-0812">Transmembrane</keyword>
<evidence type="ECO:0000256" key="7">
    <source>
        <dbReference type="SAM" id="Phobius"/>
    </source>
</evidence>
<comment type="subcellular location">
    <subcellularLocation>
        <location evidence="1">Secreted</location>
    </subcellularLocation>
</comment>
<dbReference type="Gene3D" id="1.20.120.1100">
    <property type="match status" value="1"/>
</dbReference>
<keyword evidence="5" id="KW-0175">Coiled coil</keyword>
<proteinExistence type="inferred from homology"/>
<keyword evidence="6" id="KW-0446">Lipid-binding</keyword>
<dbReference type="InterPro" id="IPR008632">
    <property type="entry name" value="Gp-FAR-1"/>
</dbReference>
<keyword evidence="4" id="KW-0732">Signal</keyword>
<dbReference type="AlphaFoldDB" id="A0A0N5BSJ7"/>
<protein>
    <submittedName>
        <fullName evidence="9">Exported protein</fullName>
    </submittedName>
</protein>
<evidence type="ECO:0000256" key="5">
    <source>
        <dbReference type="ARBA" id="ARBA00023054"/>
    </source>
</evidence>
<accession>A0A0N5BSJ7</accession>
<keyword evidence="8" id="KW-1185">Reference proteome</keyword>
<name>A0A0N5BSJ7_STREA</name>
<comment type="similarity">
    <text evidence="2">Belongs to the fatty-acid and retinol-binding protein (FARBP) family.</text>
</comment>
<dbReference type="WBParaSite" id="SPAL_0000883900.1">
    <property type="protein sequence ID" value="SPAL_0000883900.1"/>
    <property type="gene ID" value="SPAL_0000883900"/>
</dbReference>